<gene>
    <name evidence="2" type="ORF">B0T24DRAFT_571473</name>
</gene>
<dbReference type="GO" id="GO:0005524">
    <property type="term" value="F:ATP binding"/>
    <property type="evidence" value="ECO:0007669"/>
    <property type="project" value="InterPro"/>
</dbReference>
<proteinExistence type="predicted"/>
<dbReference type="PANTHER" id="PTHR33112:SF10">
    <property type="entry name" value="TOL"/>
    <property type="match status" value="1"/>
</dbReference>
<sequence length="1137" mass="127876">MANGFKDSDLSAEVGPSQCLSKERLERLTKLDPKLWARGRVHRVRQMQWRIVVPVLSTEKDNYDFDGNAILPFTKEKSVDGGAFSKVHKVQIQRGHFQDPSLPKSAWPKSFAVKQIVPPDLIERERIASSWANEAKTLRKMNISHKEHILRFITAFTRPDVGSAKSYYLLFEWADGGCLNDLFATNPKPALTDELVKNTATQLLGLAEALKATHDLDIRHGDIKPANILHFRPTKHRIIGTLKIGDWGLAKYHPDPTVMRLKNGQPTDTRFGTTAYEPPEVELADIIIWLVYGLEGINNFRTDVQGPYRESVPFYVIEEIQEGTMKARAKLQRIVEEWMDFIAQEPVCDGDTALGELLTLVRKKLLVVELPPDMGQTVYVKNWEPDEPKSSSSLGPQAEGVPRVSIRAPTATGDKLVGLQRHRATSAHLVDALGMDGGILDSSDRSEDYWLREAVERRAAPRLYRPPLRPAQDRSGHLMTQYNPPRSLGAAARGRGDISGSMGLLAIQDPILDDKWEIHTDERFASKVMSRIKDLADFTLPEPRRTRLCDSCKKLDFFRSLGFSVEYWTSDLEVRSKNCDLCALFLKTAKKHGRATSGKIRFDKERSWLRFNNAGPPVLSIFRSLGNSRPRPDIYLGLPTFPETGSQTHFEIIRQWLWFCEENHSDCRSSASIRCMPTRVIDVGHEGDKYVSLWETGPQDKEQYIALSHPWGHEPHFVTDVQNLEQHKQGILLSRLPATFQDAIHTTRALRIRYLWIDSICIIQGPGGDFDVQANQMETVFSSAYCVLAASRAHNQVDGFLLPRRQRDYVALAEADGSPFYICENIDDFSTDVLNGHLNKRGWVLQEHALARRTVFFTQGQTYYECGDGVRCETLTKMSNQGEKIIRLQDLYKRYSALGFTRDYDRAIAMEGIHRRLLHAFHADGGYGILDEGSHRSGLLRRNLLWHRPAGSPPLARIQFPRRGGGGGGQPQLLLPPPPSWSWMAYTGPIDFLRLKFGEIDWVKIRSPWSERRVAAASVAAPADVDALSSTGGSGSAALWGRVRDIVEIPEAEEDGRLFCDTSDEEIARNGSDRMQCVVLGVEKGSLGLASRHHYFILVRPISSPQIGLGSTVYERVGAGYLLGKYIKEGGQEAQVC</sequence>
<dbReference type="GO" id="GO:0004672">
    <property type="term" value="F:protein kinase activity"/>
    <property type="evidence" value="ECO:0007669"/>
    <property type="project" value="InterPro"/>
</dbReference>
<comment type="caution">
    <text evidence="2">The sequence shown here is derived from an EMBL/GenBank/DDBJ whole genome shotgun (WGS) entry which is preliminary data.</text>
</comment>
<dbReference type="EMBL" id="JAULSN010000002">
    <property type="protein sequence ID" value="KAK3380589.1"/>
    <property type="molecule type" value="Genomic_DNA"/>
</dbReference>
<name>A0AAE0TUQ9_9PEZI</name>
<dbReference type="PROSITE" id="PS50011">
    <property type="entry name" value="PROTEIN_KINASE_DOM"/>
    <property type="match status" value="1"/>
</dbReference>
<dbReference type="InterPro" id="IPR000719">
    <property type="entry name" value="Prot_kinase_dom"/>
</dbReference>
<dbReference type="AlphaFoldDB" id="A0AAE0TUQ9"/>
<dbReference type="Proteomes" id="UP001287356">
    <property type="component" value="Unassembled WGS sequence"/>
</dbReference>
<accession>A0AAE0TUQ9</accession>
<reference evidence="2" key="2">
    <citation type="submission" date="2023-06" db="EMBL/GenBank/DDBJ databases">
        <authorList>
            <consortium name="Lawrence Berkeley National Laboratory"/>
            <person name="Haridas S."/>
            <person name="Hensen N."/>
            <person name="Bonometti L."/>
            <person name="Westerberg I."/>
            <person name="Brannstrom I.O."/>
            <person name="Guillou S."/>
            <person name="Cros-Aarteil S."/>
            <person name="Calhoun S."/>
            <person name="Kuo A."/>
            <person name="Mondo S."/>
            <person name="Pangilinan J."/>
            <person name="Riley R."/>
            <person name="Labutti K."/>
            <person name="Andreopoulos B."/>
            <person name="Lipzen A."/>
            <person name="Chen C."/>
            <person name="Yanf M."/>
            <person name="Daum C."/>
            <person name="Ng V."/>
            <person name="Clum A."/>
            <person name="Steindorff A."/>
            <person name="Ohm R."/>
            <person name="Martin F."/>
            <person name="Silar P."/>
            <person name="Natvig D."/>
            <person name="Lalanne C."/>
            <person name="Gautier V."/>
            <person name="Ament-Velasquez S.L."/>
            <person name="Kruys A."/>
            <person name="Hutchinson M.I."/>
            <person name="Powell A.J."/>
            <person name="Barry K."/>
            <person name="Miller A.N."/>
            <person name="Grigoriev I.V."/>
            <person name="Debuchy R."/>
            <person name="Gladieux P."/>
            <person name="Thoren M.H."/>
            <person name="Johannesson H."/>
        </authorList>
    </citation>
    <scope>NUCLEOTIDE SEQUENCE</scope>
    <source>
        <strain evidence="2">CBS 958.72</strain>
    </source>
</reference>
<protein>
    <recommendedName>
        <fullName evidence="1">Protein kinase domain-containing protein</fullName>
    </recommendedName>
</protein>
<feature type="domain" description="Protein kinase" evidence="1">
    <location>
        <begin position="73"/>
        <end position="366"/>
    </location>
</feature>
<dbReference type="SMART" id="SM00220">
    <property type="entry name" value="S_TKc"/>
    <property type="match status" value="1"/>
</dbReference>
<dbReference type="Gene3D" id="1.10.510.10">
    <property type="entry name" value="Transferase(Phosphotransferase) domain 1"/>
    <property type="match status" value="1"/>
</dbReference>
<dbReference type="InterPro" id="IPR011009">
    <property type="entry name" value="Kinase-like_dom_sf"/>
</dbReference>
<keyword evidence="3" id="KW-1185">Reference proteome</keyword>
<dbReference type="InterPro" id="IPR010730">
    <property type="entry name" value="HET"/>
</dbReference>
<organism evidence="2 3">
    <name type="scientific">Lasiosphaeria ovina</name>
    <dbReference type="NCBI Taxonomy" id="92902"/>
    <lineage>
        <taxon>Eukaryota</taxon>
        <taxon>Fungi</taxon>
        <taxon>Dikarya</taxon>
        <taxon>Ascomycota</taxon>
        <taxon>Pezizomycotina</taxon>
        <taxon>Sordariomycetes</taxon>
        <taxon>Sordariomycetidae</taxon>
        <taxon>Sordariales</taxon>
        <taxon>Lasiosphaeriaceae</taxon>
        <taxon>Lasiosphaeria</taxon>
    </lineage>
</organism>
<dbReference type="SUPFAM" id="SSF56112">
    <property type="entry name" value="Protein kinase-like (PK-like)"/>
    <property type="match status" value="1"/>
</dbReference>
<evidence type="ECO:0000259" key="1">
    <source>
        <dbReference type="PROSITE" id="PS50011"/>
    </source>
</evidence>
<evidence type="ECO:0000313" key="3">
    <source>
        <dbReference type="Proteomes" id="UP001287356"/>
    </source>
</evidence>
<reference evidence="2" key="1">
    <citation type="journal article" date="2023" name="Mol. Phylogenet. Evol.">
        <title>Genome-scale phylogeny and comparative genomics of the fungal order Sordariales.</title>
        <authorList>
            <person name="Hensen N."/>
            <person name="Bonometti L."/>
            <person name="Westerberg I."/>
            <person name="Brannstrom I.O."/>
            <person name="Guillou S."/>
            <person name="Cros-Aarteil S."/>
            <person name="Calhoun S."/>
            <person name="Haridas S."/>
            <person name="Kuo A."/>
            <person name="Mondo S."/>
            <person name="Pangilinan J."/>
            <person name="Riley R."/>
            <person name="LaButti K."/>
            <person name="Andreopoulos B."/>
            <person name="Lipzen A."/>
            <person name="Chen C."/>
            <person name="Yan M."/>
            <person name="Daum C."/>
            <person name="Ng V."/>
            <person name="Clum A."/>
            <person name="Steindorff A."/>
            <person name="Ohm R.A."/>
            <person name="Martin F."/>
            <person name="Silar P."/>
            <person name="Natvig D.O."/>
            <person name="Lalanne C."/>
            <person name="Gautier V."/>
            <person name="Ament-Velasquez S.L."/>
            <person name="Kruys A."/>
            <person name="Hutchinson M.I."/>
            <person name="Powell A.J."/>
            <person name="Barry K."/>
            <person name="Miller A.N."/>
            <person name="Grigoriev I.V."/>
            <person name="Debuchy R."/>
            <person name="Gladieux P."/>
            <person name="Hiltunen Thoren M."/>
            <person name="Johannesson H."/>
        </authorList>
    </citation>
    <scope>NUCLEOTIDE SEQUENCE</scope>
    <source>
        <strain evidence="2">CBS 958.72</strain>
    </source>
</reference>
<dbReference type="Pfam" id="PF06985">
    <property type="entry name" value="HET"/>
    <property type="match status" value="1"/>
</dbReference>
<dbReference type="CDD" id="cd00180">
    <property type="entry name" value="PKc"/>
    <property type="match status" value="1"/>
</dbReference>
<dbReference type="PANTHER" id="PTHR33112">
    <property type="entry name" value="DOMAIN PROTEIN, PUTATIVE-RELATED"/>
    <property type="match status" value="1"/>
</dbReference>
<evidence type="ECO:0000313" key="2">
    <source>
        <dbReference type="EMBL" id="KAK3380589.1"/>
    </source>
</evidence>
<dbReference type="Pfam" id="PF00069">
    <property type="entry name" value="Pkinase"/>
    <property type="match status" value="1"/>
</dbReference>